<keyword evidence="10" id="KW-1185">Reference proteome</keyword>
<comment type="similarity">
    <text evidence="2">Belongs to the KHDC1 family.</text>
</comment>
<dbReference type="Pfam" id="PF16005">
    <property type="entry name" value="MOEP19"/>
    <property type="match status" value="1"/>
</dbReference>
<gene>
    <name evidence="9" type="ORF">J0S82_002881</name>
</gene>
<dbReference type="Proteomes" id="UP000700334">
    <property type="component" value="Unassembled WGS sequence"/>
</dbReference>
<dbReference type="PANTHER" id="PTHR31368:SF4">
    <property type="entry name" value="DEVELOPMENTAL PLURIPOTENCY-ASSOCIATED 5 PROTEIN"/>
    <property type="match status" value="1"/>
</dbReference>
<sequence>MGTLPARKDIPPWVKVPEDLKDPEVFQVQTRLLEAIFGPQGSGIPTFEKVSKAMLELNVLESSDLTEVVVYGSYLYKLRSRWMLQSLAEWHRQRQERAVEQDVGMGPCSEIPENLNLRTLGWGSPRNKP</sequence>
<comment type="function">
    <text evidence="6">Involved in the maintenance of embryonic stem (ES) cell pluripotency. Dispensable for self-renewal of pluripotent ES cells and establishment of germ cells. Associates with specific target mRNAs.</text>
</comment>
<comment type="caution">
    <text evidence="9">The sequence shown here is derived from an EMBL/GenBank/DDBJ whole genome shotgun (WGS) entry which is preliminary data.</text>
</comment>
<dbReference type="Gene3D" id="3.30.1370.10">
    <property type="entry name" value="K Homology domain, type 1"/>
    <property type="match status" value="1"/>
</dbReference>
<evidence type="ECO:0000256" key="3">
    <source>
        <dbReference type="ARBA" id="ARBA00022473"/>
    </source>
</evidence>
<dbReference type="PANTHER" id="PTHR31368">
    <property type="entry name" value="DEVELOPMENT PLURPOTENCY-ASSOCIATED PROTEIN 1/5 FAMILY MEMBER"/>
    <property type="match status" value="1"/>
</dbReference>
<evidence type="ECO:0000256" key="4">
    <source>
        <dbReference type="ARBA" id="ARBA00022490"/>
    </source>
</evidence>
<protein>
    <recommendedName>
        <fullName evidence="7">Embryonal stem cell-specific gene 1 protein</fullName>
    </recommendedName>
</protein>
<dbReference type="FunFam" id="3.30.1370.10:FF:000079">
    <property type="entry name" value="developmental pluripotency-associated 5 protein-like"/>
    <property type="match status" value="1"/>
</dbReference>
<evidence type="ECO:0000256" key="6">
    <source>
        <dbReference type="ARBA" id="ARBA00054456"/>
    </source>
</evidence>
<evidence type="ECO:0000313" key="10">
    <source>
        <dbReference type="Proteomes" id="UP000700334"/>
    </source>
</evidence>
<keyword evidence="3" id="KW-0217">Developmental protein</keyword>
<keyword evidence="5" id="KW-0694">RNA-binding</keyword>
<dbReference type="GO" id="GO:0005737">
    <property type="term" value="C:cytoplasm"/>
    <property type="evidence" value="ECO:0007669"/>
    <property type="project" value="UniProtKB-SubCell"/>
</dbReference>
<dbReference type="GO" id="GO:0003729">
    <property type="term" value="F:mRNA binding"/>
    <property type="evidence" value="ECO:0007669"/>
    <property type="project" value="TreeGrafter"/>
</dbReference>
<dbReference type="OrthoDB" id="9510166at2759"/>
<evidence type="ECO:0000256" key="1">
    <source>
        <dbReference type="ARBA" id="ARBA00004496"/>
    </source>
</evidence>
<name>A0A8J6AKI7_GALPY</name>
<dbReference type="InterPro" id="IPR036612">
    <property type="entry name" value="KH_dom_type_1_sf"/>
</dbReference>
<feature type="domain" description="KH-like RNA-binding" evidence="8">
    <location>
        <begin position="11"/>
        <end position="95"/>
    </location>
</feature>
<dbReference type="CDD" id="cd12795">
    <property type="entry name" value="FILIA_N_like"/>
    <property type="match status" value="1"/>
</dbReference>
<dbReference type="EMBL" id="JAGFMF010011771">
    <property type="protein sequence ID" value="KAG8513199.1"/>
    <property type="molecule type" value="Genomic_DNA"/>
</dbReference>
<dbReference type="GO" id="GO:0010468">
    <property type="term" value="P:regulation of gene expression"/>
    <property type="evidence" value="ECO:0007669"/>
    <property type="project" value="TreeGrafter"/>
</dbReference>
<evidence type="ECO:0000313" key="9">
    <source>
        <dbReference type="EMBL" id="KAG8513199.1"/>
    </source>
</evidence>
<reference evidence="9" key="1">
    <citation type="journal article" date="2021" name="Evol. Appl.">
        <title>The genome of the Pyrenean desman and the effects of bottlenecks and inbreeding on the genomic landscape of an endangered species.</title>
        <authorList>
            <person name="Escoda L."/>
            <person name="Castresana J."/>
        </authorList>
    </citation>
    <scope>NUCLEOTIDE SEQUENCE</scope>
    <source>
        <strain evidence="9">IBE-C5619</strain>
    </source>
</reference>
<proteinExistence type="inferred from homology"/>
<dbReference type="InterPro" id="IPR031952">
    <property type="entry name" value="MOEP19_KH-like"/>
</dbReference>
<organism evidence="9 10">
    <name type="scientific">Galemys pyrenaicus</name>
    <name type="common">Iberian desman</name>
    <name type="synonym">Pyrenean desman</name>
    <dbReference type="NCBI Taxonomy" id="202257"/>
    <lineage>
        <taxon>Eukaryota</taxon>
        <taxon>Metazoa</taxon>
        <taxon>Chordata</taxon>
        <taxon>Craniata</taxon>
        <taxon>Vertebrata</taxon>
        <taxon>Euteleostomi</taxon>
        <taxon>Mammalia</taxon>
        <taxon>Eutheria</taxon>
        <taxon>Laurasiatheria</taxon>
        <taxon>Eulipotyphla</taxon>
        <taxon>Talpidae</taxon>
        <taxon>Galemys</taxon>
    </lineage>
</organism>
<dbReference type="AlphaFoldDB" id="A0A8J6AKI7"/>
<evidence type="ECO:0000256" key="5">
    <source>
        <dbReference type="ARBA" id="ARBA00022884"/>
    </source>
</evidence>
<evidence type="ECO:0000256" key="7">
    <source>
        <dbReference type="ARBA" id="ARBA00076670"/>
    </source>
</evidence>
<evidence type="ECO:0000256" key="2">
    <source>
        <dbReference type="ARBA" id="ARBA00009081"/>
    </source>
</evidence>
<accession>A0A8J6AKI7</accession>
<keyword evidence="4" id="KW-0963">Cytoplasm</keyword>
<evidence type="ECO:0000259" key="8">
    <source>
        <dbReference type="Pfam" id="PF16005"/>
    </source>
</evidence>
<comment type="subcellular location">
    <subcellularLocation>
        <location evidence="1">Cytoplasm</location>
    </subcellularLocation>
</comment>